<keyword evidence="3" id="KW-0813">Transport</keyword>
<dbReference type="InterPro" id="IPR002549">
    <property type="entry name" value="AI-2E-like"/>
</dbReference>
<sequence>MLKDKDKKLNRLTMKHIIFIITYTIALVWVILHIDQVMGTLQMIINLLKPFIYGIMMAFVFNLPMKYFMKKLPASLGKGKRAVAALLSLIIIIGVITFIFWIVMPQVIHSVTTLANALPGYLEEVQKNIQTAIENKQIPEEVLKQIETYAMDIQKMTVNIVKNGLPHLIDMASGFASSIANIFMALVIAVYLTISKNRLLTQAKEFLYAFTSKRVNEYLLKVAHLTNVTFANFVTGQLVEAIIIGILCYIGCLILQFPYAPILSVIIGCTNIIPIFGAIFGVGLSALLVAFVDPLQGIFFILFGICLQQFESNLIYPRVVGNTVGLSGLWVLFAITVGGGFFGFAGMLLGLPIFSIIYALLREEMHRRSSLKRQSDEGEKSKQPLPKQAS</sequence>
<feature type="transmembrane region" description="Helical" evidence="9">
    <location>
        <begin position="238"/>
        <end position="259"/>
    </location>
</feature>
<comment type="similarity">
    <text evidence="2">Belongs to the autoinducer-2 exporter (AI-2E) (TC 2.A.86) family.</text>
</comment>
<dbReference type="PANTHER" id="PTHR21716">
    <property type="entry name" value="TRANSMEMBRANE PROTEIN"/>
    <property type="match status" value="1"/>
</dbReference>
<feature type="transmembrane region" description="Helical" evidence="9">
    <location>
        <begin position="44"/>
        <end position="63"/>
    </location>
</feature>
<evidence type="ECO:0000256" key="4">
    <source>
        <dbReference type="ARBA" id="ARBA00022475"/>
    </source>
</evidence>
<feature type="transmembrane region" description="Helical" evidence="9">
    <location>
        <begin position="12"/>
        <end position="32"/>
    </location>
</feature>
<feature type="compositionally biased region" description="Basic and acidic residues" evidence="8">
    <location>
        <begin position="370"/>
        <end position="382"/>
    </location>
</feature>
<comment type="subcellular location">
    <subcellularLocation>
        <location evidence="1">Cell membrane</location>
        <topology evidence="1">Multi-pass membrane protein</topology>
    </subcellularLocation>
</comment>
<dbReference type="EMBL" id="SMBP01000024">
    <property type="protein sequence ID" value="TCU54544.1"/>
    <property type="molecule type" value="Genomic_DNA"/>
</dbReference>
<feature type="transmembrane region" description="Helical" evidence="9">
    <location>
        <begin position="83"/>
        <end position="104"/>
    </location>
</feature>
<keyword evidence="4" id="KW-1003">Cell membrane</keyword>
<dbReference type="AlphaFoldDB" id="A0A4R3T0S5"/>
<protein>
    <submittedName>
        <fullName evidence="10">Putative PurR-regulated permease PerM</fullName>
    </submittedName>
</protein>
<feature type="transmembrane region" description="Helical" evidence="9">
    <location>
        <begin position="265"/>
        <end position="291"/>
    </location>
</feature>
<evidence type="ECO:0000256" key="6">
    <source>
        <dbReference type="ARBA" id="ARBA00022989"/>
    </source>
</evidence>
<evidence type="ECO:0000256" key="3">
    <source>
        <dbReference type="ARBA" id="ARBA00022448"/>
    </source>
</evidence>
<dbReference type="Proteomes" id="UP000295773">
    <property type="component" value="Unassembled WGS sequence"/>
</dbReference>
<reference evidence="10 11" key="1">
    <citation type="submission" date="2019-03" db="EMBL/GenBank/DDBJ databases">
        <title>Genomic Encyclopedia of Type Strains, Phase IV (KMG-IV): sequencing the most valuable type-strain genomes for metagenomic binning, comparative biology and taxonomic classification.</title>
        <authorList>
            <person name="Goeker M."/>
        </authorList>
    </citation>
    <scope>NUCLEOTIDE SEQUENCE [LARGE SCALE GENOMIC DNA]</scope>
    <source>
        <strain evidence="10 11">DSM 29481</strain>
    </source>
</reference>
<evidence type="ECO:0000313" key="10">
    <source>
        <dbReference type="EMBL" id="TCU54544.1"/>
    </source>
</evidence>
<evidence type="ECO:0000256" key="5">
    <source>
        <dbReference type="ARBA" id="ARBA00022692"/>
    </source>
</evidence>
<dbReference type="Pfam" id="PF01594">
    <property type="entry name" value="AI-2E_transport"/>
    <property type="match status" value="1"/>
</dbReference>
<keyword evidence="11" id="KW-1185">Reference proteome</keyword>
<dbReference type="RefSeq" id="WP_132225554.1">
    <property type="nucleotide sequence ID" value="NZ_JANKBG010000023.1"/>
</dbReference>
<proteinExistence type="inferred from homology"/>
<feature type="transmembrane region" description="Helical" evidence="9">
    <location>
        <begin position="175"/>
        <end position="194"/>
    </location>
</feature>
<accession>A0A4R3T0S5</accession>
<evidence type="ECO:0000256" key="1">
    <source>
        <dbReference type="ARBA" id="ARBA00004651"/>
    </source>
</evidence>
<evidence type="ECO:0000256" key="8">
    <source>
        <dbReference type="SAM" id="MobiDB-lite"/>
    </source>
</evidence>
<dbReference type="GO" id="GO:0055085">
    <property type="term" value="P:transmembrane transport"/>
    <property type="evidence" value="ECO:0007669"/>
    <property type="project" value="TreeGrafter"/>
</dbReference>
<evidence type="ECO:0000256" key="9">
    <source>
        <dbReference type="SAM" id="Phobius"/>
    </source>
</evidence>
<keyword evidence="7 9" id="KW-0472">Membrane</keyword>
<gene>
    <name evidence="10" type="ORF">EDD61_12421</name>
</gene>
<feature type="region of interest" description="Disordered" evidence="8">
    <location>
        <begin position="370"/>
        <end position="390"/>
    </location>
</feature>
<keyword evidence="6 9" id="KW-1133">Transmembrane helix</keyword>
<feature type="transmembrane region" description="Helical" evidence="9">
    <location>
        <begin position="328"/>
        <end position="361"/>
    </location>
</feature>
<evidence type="ECO:0000256" key="2">
    <source>
        <dbReference type="ARBA" id="ARBA00009773"/>
    </source>
</evidence>
<evidence type="ECO:0000256" key="7">
    <source>
        <dbReference type="ARBA" id="ARBA00023136"/>
    </source>
</evidence>
<dbReference type="PANTHER" id="PTHR21716:SF53">
    <property type="entry name" value="PERMEASE PERM-RELATED"/>
    <property type="match status" value="1"/>
</dbReference>
<name>A0A4R3T0S5_9FIRM</name>
<comment type="caution">
    <text evidence="10">The sequence shown here is derived from an EMBL/GenBank/DDBJ whole genome shotgun (WGS) entry which is preliminary data.</text>
</comment>
<dbReference type="GO" id="GO:0005886">
    <property type="term" value="C:plasma membrane"/>
    <property type="evidence" value="ECO:0007669"/>
    <property type="project" value="UniProtKB-SubCell"/>
</dbReference>
<organism evidence="10 11">
    <name type="scientific">Longicatena caecimuris</name>
    <dbReference type="NCBI Taxonomy" id="1796635"/>
    <lineage>
        <taxon>Bacteria</taxon>
        <taxon>Bacillati</taxon>
        <taxon>Bacillota</taxon>
        <taxon>Erysipelotrichia</taxon>
        <taxon>Erysipelotrichales</taxon>
        <taxon>Erysipelotrichaceae</taxon>
        <taxon>Longicatena</taxon>
    </lineage>
</organism>
<keyword evidence="5 9" id="KW-0812">Transmembrane</keyword>
<evidence type="ECO:0000313" key="11">
    <source>
        <dbReference type="Proteomes" id="UP000295773"/>
    </source>
</evidence>